<dbReference type="GO" id="GO:0005615">
    <property type="term" value="C:extracellular space"/>
    <property type="evidence" value="ECO:0007669"/>
    <property type="project" value="TreeGrafter"/>
</dbReference>
<protein>
    <submittedName>
        <fullName evidence="6">Odorant binding protein 2</fullName>
    </submittedName>
</protein>
<evidence type="ECO:0000256" key="1">
    <source>
        <dbReference type="ARBA" id="ARBA00004613"/>
    </source>
</evidence>
<evidence type="ECO:0000256" key="4">
    <source>
        <dbReference type="ARBA" id="ARBA00023157"/>
    </source>
</evidence>
<dbReference type="SMR" id="A0A8K2A5D0"/>
<feature type="chain" id="PRO_5035445515" evidence="5">
    <location>
        <begin position="18"/>
        <end position="148"/>
    </location>
</feature>
<dbReference type="AlphaFoldDB" id="A0A8K2A5D0"/>
<dbReference type="SUPFAM" id="SSF47565">
    <property type="entry name" value="Insect pheromone/odorant-binding proteins"/>
    <property type="match status" value="1"/>
</dbReference>
<dbReference type="PANTHER" id="PTHR11857">
    <property type="entry name" value="ODORANT BINDING PROTEIN-RELATED"/>
    <property type="match status" value="1"/>
</dbReference>
<dbReference type="Gene3D" id="1.10.238.20">
    <property type="entry name" value="Pheromone/general odorant binding protein domain"/>
    <property type="match status" value="1"/>
</dbReference>
<keyword evidence="2" id="KW-0964">Secreted</keyword>
<dbReference type="GO" id="GO:0007608">
    <property type="term" value="P:sensory perception of smell"/>
    <property type="evidence" value="ECO:0007669"/>
    <property type="project" value="TreeGrafter"/>
</dbReference>
<evidence type="ECO:0000313" key="6">
    <source>
        <dbReference type="EMBL" id="AVH84910.1"/>
    </source>
</evidence>
<dbReference type="EMBL" id="MG757924">
    <property type="protein sequence ID" value="AVH84910.1"/>
    <property type="molecule type" value="mRNA"/>
</dbReference>
<dbReference type="InterPro" id="IPR036728">
    <property type="entry name" value="PBP_GOBP_sf"/>
</dbReference>
<dbReference type="Pfam" id="PF01395">
    <property type="entry name" value="PBP_GOBP"/>
    <property type="match status" value="1"/>
</dbReference>
<evidence type="ECO:0000256" key="2">
    <source>
        <dbReference type="ARBA" id="ARBA00022525"/>
    </source>
</evidence>
<name>A0A8K2A5D0_HARAX</name>
<evidence type="ECO:0000256" key="3">
    <source>
        <dbReference type="ARBA" id="ARBA00022729"/>
    </source>
</evidence>
<comment type="subcellular location">
    <subcellularLocation>
        <location evidence="1">Secreted</location>
    </subcellularLocation>
</comment>
<sequence length="148" mass="16971">MFKFMILVAVAVVSVNGFSQELKQKFLEKLNKEGHECAAEVGASEDDVNELKDHKFPSRHEGECLIFCLHKRFNMMHDDGTINTEGAIQMMKPLKEDDPELYEKFMSIGRHCTEDVKTQDDKCKYATELVQCAVKKGREMGMDESIFE</sequence>
<organism evidence="6">
    <name type="scientific">Harmonia axyridis</name>
    <name type="common">Multicolored Asian lady beetle</name>
    <name type="synonym">Coccinella axyridis</name>
    <dbReference type="NCBI Taxonomy" id="115357"/>
    <lineage>
        <taxon>Eukaryota</taxon>
        <taxon>Metazoa</taxon>
        <taxon>Ecdysozoa</taxon>
        <taxon>Arthropoda</taxon>
        <taxon>Hexapoda</taxon>
        <taxon>Insecta</taxon>
        <taxon>Pterygota</taxon>
        <taxon>Neoptera</taxon>
        <taxon>Endopterygota</taxon>
        <taxon>Coleoptera</taxon>
        <taxon>Polyphaga</taxon>
        <taxon>Cucujiformia</taxon>
        <taxon>Coccinelloidea</taxon>
        <taxon>Coccinellidae</taxon>
        <taxon>Coccinellinae</taxon>
        <taxon>Coccinellini</taxon>
        <taxon>Harmonia</taxon>
    </lineage>
</organism>
<gene>
    <name evidence="6" type="primary">OBP2</name>
</gene>
<reference evidence="6" key="1">
    <citation type="submission" date="2018-01" db="EMBL/GenBank/DDBJ databases">
        <title>Harmonia axyridis odorant binding protein 2.</title>
        <authorList>
            <person name="Han S."/>
            <person name="Liang C."/>
            <person name="He Y."/>
            <person name="Liu T."/>
        </authorList>
    </citation>
    <scope>NUCLEOTIDE SEQUENCE</scope>
</reference>
<keyword evidence="4" id="KW-1015">Disulfide bond</keyword>
<proteinExistence type="evidence at transcript level"/>
<evidence type="ECO:0000256" key="5">
    <source>
        <dbReference type="SAM" id="SignalP"/>
    </source>
</evidence>
<feature type="signal peptide" evidence="5">
    <location>
        <begin position="1"/>
        <end position="17"/>
    </location>
</feature>
<dbReference type="InterPro" id="IPR006170">
    <property type="entry name" value="PBP/GOBP"/>
</dbReference>
<keyword evidence="3 5" id="KW-0732">Signal</keyword>
<accession>A0A8K2A5D0</accession>
<dbReference type="PANTHER" id="PTHR11857:SF42">
    <property type="entry name" value="GENERAL ODORANT-BINDING PROTEIN 19D-RELATED"/>
    <property type="match status" value="1"/>
</dbReference>
<dbReference type="CDD" id="cd23992">
    <property type="entry name" value="PBP_GOBP"/>
    <property type="match status" value="1"/>
</dbReference>
<dbReference type="SMART" id="SM00708">
    <property type="entry name" value="PhBP"/>
    <property type="match status" value="1"/>
</dbReference>
<dbReference type="GO" id="GO:0005549">
    <property type="term" value="F:odorant binding"/>
    <property type="evidence" value="ECO:0007669"/>
    <property type="project" value="InterPro"/>
</dbReference>
<dbReference type="FunFam" id="1.10.238.20:FF:000006">
    <property type="entry name" value="Odorant binding protein 15"/>
    <property type="match status" value="1"/>
</dbReference>